<feature type="region of interest" description="Disordered" evidence="1">
    <location>
        <begin position="146"/>
        <end position="171"/>
    </location>
</feature>
<gene>
    <name evidence="2" type="ORF">UMAG_01047</name>
</gene>
<evidence type="ECO:0000313" key="3">
    <source>
        <dbReference type="Proteomes" id="UP000000561"/>
    </source>
</evidence>
<dbReference type="EMBL" id="CM003141">
    <property type="protein sequence ID" value="KIS71137.1"/>
    <property type="molecule type" value="Genomic_DNA"/>
</dbReference>
<feature type="compositionally biased region" description="Low complexity" evidence="1">
    <location>
        <begin position="190"/>
        <end position="200"/>
    </location>
</feature>
<evidence type="ECO:0000313" key="2">
    <source>
        <dbReference type="EMBL" id="KIS71137.1"/>
    </source>
</evidence>
<dbReference type="VEuPathDB" id="FungiDB:UMAG_01047"/>
<feature type="region of interest" description="Disordered" evidence="1">
    <location>
        <begin position="181"/>
        <end position="200"/>
    </location>
</feature>
<dbReference type="AlphaFoldDB" id="A0A0D1CDH4"/>
<dbReference type="Proteomes" id="UP000000561">
    <property type="component" value="Chromosome 2"/>
</dbReference>
<protein>
    <submittedName>
        <fullName evidence="2">Uncharacterized protein</fullName>
    </submittedName>
</protein>
<name>A0A0D1CDH4_MYCMD</name>
<dbReference type="GeneID" id="23562171"/>
<sequence>MWWRWCGAPKRRRRRNKKVKITHAHIHIRDSRLSKSSLGLPTSTRQITNEIKHSTAQHKTRRSRKSAAIQFCEDKVFVPDRWIEKIEIKFAISMEHTQSSHHTAIRNTNAIPQPLGVIQTRKEQGDPSGQLRSRSHDNIVHLQTQDPLTLQGESKSASLVQRSTSSSASFTIQSGLSTSWFQVKDRRTPESTSCTSTPSA</sequence>
<organism evidence="2 3">
    <name type="scientific">Mycosarcoma maydis</name>
    <name type="common">Corn smut fungus</name>
    <name type="synonym">Ustilago maydis</name>
    <dbReference type="NCBI Taxonomy" id="5270"/>
    <lineage>
        <taxon>Eukaryota</taxon>
        <taxon>Fungi</taxon>
        <taxon>Dikarya</taxon>
        <taxon>Basidiomycota</taxon>
        <taxon>Ustilaginomycotina</taxon>
        <taxon>Ustilaginomycetes</taxon>
        <taxon>Ustilaginales</taxon>
        <taxon>Ustilaginaceae</taxon>
        <taxon>Mycosarcoma</taxon>
    </lineage>
</organism>
<keyword evidence="3" id="KW-1185">Reference proteome</keyword>
<proteinExistence type="predicted"/>
<dbReference type="RefSeq" id="XP_011387015.1">
    <property type="nucleotide sequence ID" value="XM_011388713.1"/>
</dbReference>
<accession>A0A0D1CDH4</accession>
<evidence type="ECO:0000256" key="1">
    <source>
        <dbReference type="SAM" id="MobiDB-lite"/>
    </source>
</evidence>
<dbReference type="InParanoid" id="A0A0D1CDH4"/>
<reference evidence="2 3" key="1">
    <citation type="journal article" date="2006" name="Nature">
        <title>Insights from the genome of the biotrophic fungal plant pathogen Ustilago maydis.</title>
        <authorList>
            <person name="Kamper J."/>
            <person name="Kahmann R."/>
            <person name="Bolker M."/>
            <person name="Ma L.J."/>
            <person name="Brefort T."/>
            <person name="Saville B.J."/>
            <person name="Banuett F."/>
            <person name="Kronstad J.W."/>
            <person name="Gold S.E."/>
            <person name="Muller O."/>
            <person name="Perlin M.H."/>
            <person name="Wosten H.A."/>
            <person name="de Vries R."/>
            <person name="Ruiz-Herrera J."/>
            <person name="Reynaga-Pena C.G."/>
            <person name="Snetselaar K."/>
            <person name="McCann M."/>
            <person name="Perez-Martin J."/>
            <person name="Feldbrugge M."/>
            <person name="Basse C.W."/>
            <person name="Steinberg G."/>
            <person name="Ibeas J.I."/>
            <person name="Holloman W."/>
            <person name="Guzman P."/>
            <person name="Farman M."/>
            <person name="Stajich J.E."/>
            <person name="Sentandreu R."/>
            <person name="Gonzalez-Prieto J.M."/>
            <person name="Kennell J.C."/>
            <person name="Molina L."/>
            <person name="Schirawski J."/>
            <person name="Mendoza-Mendoza A."/>
            <person name="Greilinger D."/>
            <person name="Munch K."/>
            <person name="Rossel N."/>
            <person name="Scherer M."/>
            <person name="Vranes M."/>
            <person name="Ladendorf O."/>
            <person name="Vincon V."/>
            <person name="Fuchs U."/>
            <person name="Sandrock B."/>
            <person name="Meng S."/>
            <person name="Ho E.C."/>
            <person name="Cahill M.J."/>
            <person name="Boyce K.J."/>
            <person name="Klose J."/>
            <person name="Klosterman S.J."/>
            <person name="Deelstra H.J."/>
            <person name="Ortiz-Castellanos L."/>
            <person name="Li W."/>
            <person name="Sanchez-Alonso P."/>
            <person name="Schreier P.H."/>
            <person name="Hauser-Hahn I."/>
            <person name="Vaupel M."/>
            <person name="Koopmann E."/>
            <person name="Friedrich G."/>
            <person name="Voss H."/>
            <person name="Schluter T."/>
            <person name="Margolis J."/>
            <person name="Platt D."/>
            <person name="Swimmer C."/>
            <person name="Gnirke A."/>
            <person name="Chen F."/>
            <person name="Vysotskaia V."/>
            <person name="Mannhaupt G."/>
            <person name="Guldener U."/>
            <person name="Munsterkotter M."/>
            <person name="Haase D."/>
            <person name="Oesterheld M."/>
            <person name="Mewes H.W."/>
            <person name="Mauceli E.W."/>
            <person name="DeCaprio D."/>
            <person name="Wade C.M."/>
            <person name="Butler J."/>
            <person name="Young S."/>
            <person name="Jaffe D.B."/>
            <person name="Calvo S."/>
            <person name="Nusbaum C."/>
            <person name="Galagan J."/>
            <person name="Birren B.W."/>
        </authorList>
    </citation>
    <scope>NUCLEOTIDE SEQUENCE [LARGE SCALE GENOMIC DNA]</scope>
    <source>
        <strain evidence="3">DSM 14603 / FGSC 9021 / UM521</strain>
    </source>
</reference>
<feature type="compositionally biased region" description="Polar residues" evidence="1">
    <location>
        <begin position="146"/>
        <end position="162"/>
    </location>
</feature>
<dbReference type="KEGG" id="uma:UMAG_01047"/>